<dbReference type="Proteomes" id="UP001062846">
    <property type="component" value="Chromosome 3"/>
</dbReference>
<evidence type="ECO:0000313" key="1">
    <source>
        <dbReference type="EMBL" id="KAI8564004.1"/>
    </source>
</evidence>
<sequence>MQGVAEKAVKKKIEKKKKTLPKGKSKEVEEIMIDHVFGTQESVVNVNVRNFSFIAQFHESC</sequence>
<keyword evidence="2" id="KW-1185">Reference proteome</keyword>
<proteinExistence type="predicted"/>
<comment type="caution">
    <text evidence="1">The sequence shown here is derived from an EMBL/GenBank/DDBJ whole genome shotgun (WGS) entry which is preliminary data.</text>
</comment>
<evidence type="ECO:0000313" key="2">
    <source>
        <dbReference type="Proteomes" id="UP001062846"/>
    </source>
</evidence>
<dbReference type="EMBL" id="CM046390">
    <property type="protein sequence ID" value="KAI8564004.1"/>
    <property type="molecule type" value="Genomic_DNA"/>
</dbReference>
<organism evidence="1 2">
    <name type="scientific">Rhododendron molle</name>
    <name type="common">Chinese azalea</name>
    <name type="synonym">Azalea mollis</name>
    <dbReference type="NCBI Taxonomy" id="49168"/>
    <lineage>
        <taxon>Eukaryota</taxon>
        <taxon>Viridiplantae</taxon>
        <taxon>Streptophyta</taxon>
        <taxon>Embryophyta</taxon>
        <taxon>Tracheophyta</taxon>
        <taxon>Spermatophyta</taxon>
        <taxon>Magnoliopsida</taxon>
        <taxon>eudicotyledons</taxon>
        <taxon>Gunneridae</taxon>
        <taxon>Pentapetalae</taxon>
        <taxon>asterids</taxon>
        <taxon>Ericales</taxon>
        <taxon>Ericaceae</taxon>
        <taxon>Ericoideae</taxon>
        <taxon>Rhodoreae</taxon>
        <taxon>Rhododendron</taxon>
    </lineage>
</organism>
<accession>A0ACC0PFW0</accession>
<protein>
    <submittedName>
        <fullName evidence="1">Uncharacterized protein</fullName>
    </submittedName>
</protein>
<gene>
    <name evidence="1" type="ORF">RHMOL_Rhmol03G0150800</name>
</gene>
<name>A0ACC0PFW0_RHOML</name>
<reference evidence="1" key="1">
    <citation type="submission" date="2022-02" db="EMBL/GenBank/DDBJ databases">
        <title>Plant Genome Project.</title>
        <authorList>
            <person name="Zhang R.-G."/>
        </authorList>
    </citation>
    <scope>NUCLEOTIDE SEQUENCE</scope>
    <source>
        <strain evidence="1">AT1</strain>
    </source>
</reference>